<evidence type="ECO:0000313" key="2">
    <source>
        <dbReference type="Proteomes" id="UP000677668"/>
    </source>
</evidence>
<organism evidence="1 2">
    <name type="scientific">Chloracidobacterium sp. N</name>
    <dbReference type="NCBI Taxonomy" id="2821540"/>
    <lineage>
        <taxon>Bacteria</taxon>
        <taxon>Pseudomonadati</taxon>
        <taxon>Acidobacteriota</taxon>
        <taxon>Terriglobia</taxon>
        <taxon>Terriglobales</taxon>
        <taxon>Acidobacteriaceae</taxon>
        <taxon>Chloracidobacterium</taxon>
        <taxon>Chloracidobacterium aggregatum</taxon>
    </lineage>
</organism>
<accession>A0ABX8B2R5</accession>
<dbReference type="Gene3D" id="3.40.50.10690">
    <property type="entry name" value="putative lor/sdh protein like domains"/>
    <property type="match status" value="1"/>
</dbReference>
<name>A0ABX8B2R5_9BACT</name>
<gene>
    <name evidence="1" type="ORF">J8C05_10500</name>
</gene>
<proteinExistence type="predicted"/>
<evidence type="ECO:0000313" key="1">
    <source>
        <dbReference type="EMBL" id="QUV93779.1"/>
    </source>
</evidence>
<keyword evidence="2" id="KW-1185">Reference proteome</keyword>
<dbReference type="EMBL" id="CP072642">
    <property type="protein sequence ID" value="QUV93779.1"/>
    <property type="molecule type" value="Genomic_DNA"/>
</dbReference>
<reference evidence="1 2" key="1">
    <citation type="submission" date="2021-03" db="EMBL/GenBank/DDBJ databases">
        <title>Genomic and phenotypic characterization of Chloracidobacterium isolates provides evidence for multiple species.</title>
        <authorList>
            <person name="Saini M.K."/>
            <person name="Costas A.M.G."/>
            <person name="Tank M."/>
            <person name="Bryant D.A."/>
        </authorList>
    </citation>
    <scope>NUCLEOTIDE SEQUENCE [LARGE SCALE GENOMIC DNA]</scope>
    <source>
        <strain evidence="1 2">N</strain>
    </source>
</reference>
<sequence length="324" mass="34083">MDDLPPKSCYATPPLEFTGLNTYPLAERPSKVSARDLSRPCPPGASLQTFFASLPNLLAVNELRAAVTAVRSARSRGRAVIAGFGGHVIKCGLGPILIDLMARGFITALAGNGSSAIHDFEIALVGATSEDVDATLGRGAFGGAEETGQGVNAACTAAAADGIGLGEALGRWLEAAQPPYADQSVLVQAYRRRIPVTVHVAIGTDITHIHPTAVGAHIGAATHHDFRLLCSLVRELHDGGVYLNFGSAVILPEVFLKAVTTVRNLGYPLTDFTTVNFDFIQHYRPLTNVVRRPVAGSRGRGIALTGHHELLIPLFAAALSEMPG</sequence>
<dbReference type="RefSeq" id="WP_211422124.1">
    <property type="nucleotide sequence ID" value="NZ_CP072642.1"/>
</dbReference>
<protein>
    <submittedName>
        <fullName evidence="1">Uncharacterized protein</fullName>
    </submittedName>
</protein>
<dbReference type="Proteomes" id="UP000677668">
    <property type="component" value="Chromosome 1"/>
</dbReference>